<dbReference type="AlphaFoldDB" id="A0A371IDB8"/>
<evidence type="ECO:0000313" key="4">
    <source>
        <dbReference type="EMBL" id="RDY12998.1"/>
    </source>
</evidence>
<dbReference type="PROSITE" id="PS51375">
    <property type="entry name" value="PPR"/>
    <property type="match status" value="4"/>
</dbReference>
<feature type="repeat" description="PPR" evidence="2">
    <location>
        <begin position="598"/>
        <end position="632"/>
    </location>
</feature>
<dbReference type="Pfam" id="PF23276">
    <property type="entry name" value="TPR_24"/>
    <property type="match status" value="1"/>
</dbReference>
<sequence length="855" mass="97063">MDEWAQMEFFLVKLGVGIAAVGEKMHMHGFRARVFLRSISLCKSKWHHHHVRSEFMEFAAGPSTQMQIVKALCSGQRRRASDLLLDLGSRSHSLTAEHFVDVFKYCARSPDPLFVMEIWRFMELKGVSMNNRCSSLMMQALCKGGYLEEAFDIMDFPGESQCLYPVLPLYNSLLRSCTKMQDIIQASKCLELMEKKMVGKSEVTYTKLLKVCRQKVLASFYYCFEEKISLFLRKLAVLQKNLPAAHLIWQEYIKNYSTSIIALRKFIWSFTRLGDLESAYKTLQQMVSLAIRGNISIARTVYGKLYSTRLDIPVPSNKGLGSTILDLKNKKLDSCIHPPLMYLPDSICVGNKKAKSAELDGLNGQKHSLLMKVLRWSFSDIIHGCAKQKNYMLARKLMLQMENLGLQPSSHTYDGIIKAVVSHRSFGDAIGVLKEMQQKNLKPYDSTLATLSITCSKALQLDLAEALLNQISDCLYPHPYNALLASCNALNQPERAVRVFAKMKQTKILPNIRTCELLFSLFGVVNAPYEDSNILSQLDAAKRINAIEKDMARHGIHHSHLSMKNLLRALGEEGMIRELIQYLHVAENLFIYRNPSLGTHMYNTVLHYLVEAKESDMAIAIFKKMKLCGCHPDSETYNIMVDCCSILKSYRSACLLISMMMRKGFCPVTCTYTAIIKNCVSQLDTELILLEDENFNEALNLLKQIILDGIQPDVLLFNTFLKQACYKGRIDVIEFIVECMHREKVPPDPATCGYVFSAYVDSGFNNTAIEALQVLSLRMMSEDGNIVREKKNFVNEFILSEDLAVETQILKLFEDSEDELAVGLLNLRWCAVAGFPIYESADQSLWAKRLQGKHL</sequence>
<accession>A0A371IDB8</accession>
<dbReference type="InterPro" id="IPR057027">
    <property type="entry name" value="TPR_mt"/>
</dbReference>
<gene>
    <name evidence="4" type="ORF">CR513_02142</name>
</gene>
<dbReference type="PANTHER" id="PTHR47859:SF1">
    <property type="entry name" value="PENTATRICOPEPTIDE REPEAT-CONTAINING PROTEIN"/>
    <property type="match status" value="1"/>
</dbReference>
<keyword evidence="5" id="KW-1185">Reference proteome</keyword>
<evidence type="ECO:0000256" key="2">
    <source>
        <dbReference type="PROSITE-ProRule" id="PRU00708"/>
    </source>
</evidence>
<dbReference type="Pfam" id="PF13041">
    <property type="entry name" value="PPR_2"/>
    <property type="match status" value="1"/>
</dbReference>
<proteinExistence type="predicted"/>
<feature type="repeat" description="PPR" evidence="2">
    <location>
        <begin position="409"/>
        <end position="443"/>
    </location>
</feature>
<reference evidence="4" key="1">
    <citation type="submission" date="2018-05" db="EMBL/GenBank/DDBJ databases">
        <title>Draft genome of Mucuna pruriens seed.</title>
        <authorList>
            <person name="Nnadi N.E."/>
            <person name="Vos R."/>
            <person name="Hasami M.H."/>
            <person name="Devisetty U.K."/>
            <person name="Aguiy J.C."/>
        </authorList>
    </citation>
    <scope>NUCLEOTIDE SEQUENCE [LARGE SCALE GENOMIC DNA]</scope>
    <source>
        <strain evidence="4">JCA_2017</strain>
    </source>
</reference>
<dbReference type="InterPro" id="IPR011990">
    <property type="entry name" value="TPR-like_helical_dom_sf"/>
</dbReference>
<evidence type="ECO:0000313" key="5">
    <source>
        <dbReference type="Proteomes" id="UP000257109"/>
    </source>
</evidence>
<comment type="caution">
    <text evidence="4">The sequence shown here is derived from an EMBL/GenBank/DDBJ whole genome shotgun (WGS) entry which is preliminary data.</text>
</comment>
<dbReference type="NCBIfam" id="TIGR00756">
    <property type="entry name" value="PPR"/>
    <property type="match status" value="3"/>
</dbReference>
<dbReference type="Pfam" id="PF13812">
    <property type="entry name" value="PPR_3"/>
    <property type="match status" value="1"/>
</dbReference>
<dbReference type="InterPro" id="IPR002885">
    <property type="entry name" value="PPR_rpt"/>
</dbReference>
<dbReference type="PANTHER" id="PTHR47859">
    <property type="entry name" value="PENTATRICOPEPTIDE REPEAT-CONTAINING PROTEIN"/>
    <property type="match status" value="1"/>
</dbReference>
<feature type="repeat" description="PPR" evidence="2">
    <location>
        <begin position="476"/>
        <end position="510"/>
    </location>
</feature>
<dbReference type="OrthoDB" id="119302at2759"/>
<dbReference type="EMBL" id="QJKJ01000365">
    <property type="protein sequence ID" value="RDY12998.1"/>
    <property type="molecule type" value="Genomic_DNA"/>
</dbReference>
<evidence type="ECO:0000259" key="3">
    <source>
        <dbReference type="Pfam" id="PF23276"/>
    </source>
</evidence>
<dbReference type="Pfam" id="PF01535">
    <property type="entry name" value="PPR"/>
    <property type="match status" value="2"/>
</dbReference>
<dbReference type="STRING" id="157652.A0A371IDB8"/>
<feature type="repeat" description="PPR" evidence="2">
    <location>
        <begin position="633"/>
        <end position="667"/>
    </location>
</feature>
<feature type="domain" description="Pentatricopeptide repeat-containing protein-mitochondrial" evidence="3">
    <location>
        <begin position="380"/>
        <end position="502"/>
    </location>
</feature>
<dbReference type="Gene3D" id="1.25.40.10">
    <property type="entry name" value="Tetratricopeptide repeat domain"/>
    <property type="match status" value="5"/>
</dbReference>
<evidence type="ECO:0000256" key="1">
    <source>
        <dbReference type="ARBA" id="ARBA00022737"/>
    </source>
</evidence>
<feature type="non-terminal residue" evidence="4">
    <location>
        <position position="1"/>
    </location>
</feature>
<dbReference type="Proteomes" id="UP000257109">
    <property type="component" value="Unassembled WGS sequence"/>
</dbReference>
<organism evidence="4 5">
    <name type="scientific">Mucuna pruriens</name>
    <name type="common">Velvet bean</name>
    <name type="synonym">Dolichos pruriens</name>
    <dbReference type="NCBI Taxonomy" id="157652"/>
    <lineage>
        <taxon>Eukaryota</taxon>
        <taxon>Viridiplantae</taxon>
        <taxon>Streptophyta</taxon>
        <taxon>Embryophyta</taxon>
        <taxon>Tracheophyta</taxon>
        <taxon>Spermatophyta</taxon>
        <taxon>Magnoliopsida</taxon>
        <taxon>eudicotyledons</taxon>
        <taxon>Gunneridae</taxon>
        <taxon>Pentapetalae</taxon>
        <taxon>rosids</taxon>
        <taxon>fabids</taxon>
        <taxon>Fabales</taxon>
        <taxon>Fabaceae</taxon>
        <taxon>Papilionoideae</taxon>
        <taxon>50 kb inversion clade</taxon>
        <taxon>NPAAA clade</taxon>
        <taxon>indigoferoid/millettioid clade</taxon>
        <taxon>Phaseoleae</taxon>
        <taxon>Mucuna</taxon>
    </lineage>
</organism>
<name>A0A371IDB8_MUCPR</name>
<protein>
    <submittedName>
        <fullName evidence="4">Pentatricopeptide repeat-containing protein</fullName>
    </submittedName>
</protein>
<keyword evidence="1" id="KW-0677">Repeat</keyword>